<dbReference type="PANTHER" id="PTHR46862:SF3">
    <property type="entry name" value="OS07G0661900 PROTEIN"/>
    <property type="match status" value="1"/>
</dbReference>
<dbReference type="PROSITE" id="PS51375">
    <property type="entry name" value="PPR"/>
    <property type="match status" value="3"/>
</dbReference>
<keyword evidence="6" id="KW-1185">Reference proteome</keyword>
<dbReference type="Pfam" id="PF23276">
    <property type="entry name" value="TPR_24"/>
    <property type="match status" value="1"/>
</dbReference>
<evidence type="ECO:0000313" key="6">
    <source>
        <dbReference type="Proteomes" id="UP000814176"/>
    </source>
</evidence>
<feature type="repeat" description="PPR" evidence="2">
    <location>
        <begin position="553"/>
        <end position="587"/>
    </location>
</feature>
<evidence type="ECO:0000256" key="3">
    <source>
        <dbReference type="SAM" id="MobiDB-lite"/>
    </source>
</evidence>
<evidence type="ECO:0000259" key="4">
    <source>
        <dbReference type="Pfam" id="PF23276"/>
    </source>
</evidence>
<evidence type="ECO:0000313" key="5">
    <source>
        <dbReference type="EMBL" id="KAH9833720.1"/>
    </source>
</evidence>
<dbReference type="PANTHER" id="PTHR46862">
    <property type="entry name" value="OS07G0661900 PROTEIN"/>
    <property type="match status" value="1"/>
</dbReference>
<comment type="caution">
    <text evidence="5">The sequence shown here is derived from an EMBL/GenBank/DDBJ whole genome shotgun (WGS) entry which is preliminary data.</text>
</comment>
<gene>
    <name evidence="5" type="ORF">C8Q71DRAFT_772208</name>
</gene>
<dbReference type="Proteomes" id="UP000814176">
    <property type="component" value="Unassembled WGS sequence"/>
</dbReference>
<evidence type="ECO:0000256" key="1">
    <source>
        <dbReference type="ARBA" id="ARBA00022737"/>
    </source>
</evidence>
<proteinExistence type="predicted"/>
<dbReference type="NCBIfam" id="TIGR00756">
    <property type="entry name" value="PPR"/>
    <property type="match status" value="2"/>
</dbReference>
<accession>A0ABQ8KA08</accession>
<organism evidence="5 6">
    <name type="scientific">Rhodofomes roseus</name>
    <dbReference type="NCBI Taxonomy" id="34475"/>
    <lineage>
        <taxon>Eukaryota</taxon>
        <taxon>Fungi</taxon>
        <taxon>Dikarya</taxon>
        <taxon>Basidiomycota</taxon>
        <taxon>Agaricomycotina</taxon>
        <taxon>Agaricomycetes</taxon>
        <taxon>Polyporales</taxon>
        <taxon>Rhodofomes</taxon>
    </lineage>
</organism>
<dbReference type="InterPro" id="IPR057027">
    <property type="entry name" value="TPR_mt"/>
</dbReference>
<dbReference type="Gene3D" id="1.25.40.10">
    <property type="entry name" value="Tetratricopeptide repeat domain"/>
    <property type="match status" value="3"/>
</dbReference>
<feature type="repeat" description="PPR" evidence="2">
    <location>
        <begin position="738"/>
        <end position="772"/>
    </location>
</feature>
<reference evidence="5 6" key="1">
    <citation type="journal article" date="2021" name="Environ. Microbiol.">
        <title>Gene family expansions and transcriptome signatures uncover fungal adaptations to wood decay.</title>
        <authorList>
            <person name="Hage H."/>
            <person name="Miyauchi S."/>
            <person name="Viragh M."/>
            <person name="Drula E."/>
            <person name="Min B."/>
            <person name="Chaduli D."/>
            <person name="Navarro D."/>
            <person name="Favel A."/>
            <person name="Norest M."/>
            <person name="Lesage-Meessen L."/>
            <person name="Balint B."/>
            <person name="Merenyi Z."/>
            <person name="de Eugenio L."/>
            <person name="Morin E."/>
            <person name="Martinez A.T."/>
            <person name="Baldrian P."/>
            <person name="Stursova M."/>
            <person name="Martinez M.J."/>
            <person name="Novotny C."/>
            <person name="Magnuson J.K."/>
            <person name="Spatafora J.W."/>
            <person name="Maurice S."/>
            <person name="Pangilinan J."/>
            <person name="Andreopoulos W."/>
            <person name="LaButti K."/>
            <person name="Hundley H."/>
            <person name="Na H."/>
            <person name="Kuo A."/>
            <person name="Barry K."/>
            <person name="Lipzen A."/>
            <person name="Henrissat B."/>
            <person name="Riley R."/>
            <person name="Ahrendt S."/>
            <person name="Nagy L.G."/>
            <person name="Grigoriev I.V."/>
            <person name="Martin F."/>
            <person name="Rosso M.N."/>
        </authorList>
    </citation>
    <scope>NUCLEOTIDE SEQUENCE [LARGE SCALE GENOMIC DNA]</scope>
    <source>
        <strain evidence="5 6">CIRM-BRFM 1785</strain>
    </source>
</reference>
<sequence>MLEPLATSVINTLLSGRPLTGHPSASQSMRMAVKTVGSTLPPDFFTPRPRRVKGKERAAPGVDFPTCVDVTALNAANAPPPCTGVKRTSSIRSNASRMRARRLSIRKPMHAPIRDPLPSFKPFARPVGIVQQRYASSLPQPIGASGSSTPVRHTDRWYQTIRDYSAGRTSDLEEAWRAFEDLCRSDGCASLSLLDLFHFGSAIVTAVGNHDLDSISPEWLSQMGERLAEVVERLSPRMTKESSTLDKLRMYCLSVASAAMKDSFDVANERLDKLLAAPVEPTHYKHVAQMLAVHFTALYIHHSALSAFEILLQHWSGINSYLPEWLPVELLERARGDWRRLRERVADIVYREEQPTMTFVNWKPRMQQHQWQQVGEYLVDVFSEKSEGGVAFDIMETIKMQKLGVRVQLQLNVVKALVRDDLFEQANVLFASLAEHMGTDRAFDTYLEVGLYLHAHLGDVERAQEYYERLIQREQVSTRHVALLLHAHAVNGNANGATELFYHFFPPASSNSQVEPPNIYHYTSVVLAFARRADLSGMNTWLANMVKAGIAPDAHVYAIILKCLAQRGDLEHAAEVLAQMRASGVPPSRHAYTIMFTLLADRKDALAAEELYKQAIREQVVPDRVMIKTLMHVYVRASDWQGVVRTFDYLKSSSHLGIRLNIGVYNTLLQAYVSIGAPFRVVANLFQRIEETGLRPNAHTFALLIQSACDSGLMWIAKDLFAEMMRLRKDWQLHARTNVYIHTIMMAGWLRAGNTIRAKQVYDRMRKRGIQPSAATYAVIVKEYTRDRSGAGLQIAQEFIRTLVTADPEAQTWMKTSRSRRDALSTLYAPLLSAYARRERPEVVEELVAQMEQVGGSHSFRTDIQILDAYRRVGNSNAVRELWTRMYEDAVRRTQLNILITDSVKDSPPDLRSLGTTLCAPLSIYIDAMSAAGFHAEVAQTWAQLQKAKFVFDAHNWNHLAVALIRAGEPERAFRVVENIIIPVRQHLIRSVTGKRDRTPTSPILERPVDQVLEEDKESGDDMDPADKGPDGGVLTIPFQRPYTSERRARVAIAATRKGGDDLEVGKDNDFAHGLHMLYQKASTWHDWQPHTIVFAMLAEVLRHLSRGRLVQPVRPADAERDHAPTVQELRQRRAQASQILQRIYETCPQAVALLEKTTTRKGTARMKRAAGQIRRDSTVNY</sequence>
<dbReference type="Pfam" id="PF13041">
    <property type="entry name" value="PPR_2"/>
    <property type="match status" value="1"/>
</dbReference>
<evidence type="ECO:0000256" key="2">
    <source>
        <dbReference type="PROSITE-ProRule" id="PRU00708"/>
    </source>
</evidence>
<dbReference type="InterPro" id="IPR011990">
    <property type="entry name" value="TPR-like_helical_dom_sf"/>
</dbReference>
<dbReference type="RefSeq" id="XP_047776436.1">
    <property type="nucleotide sequence ID" value="XM_047924399.1"/>
</dbReference>
<dbReference type="Pfam" id="PF13812">
    <property type="entry name" value="PPR_3"/>
    <property type="match status" value="1"/>
</dbReference>
<dbReference type="GeneID" id="72005131"/>
<dbReference type="InterPro" id="IPR002885">
    <property type="entry name" value="PPR_rpt"/>
</dbReference>
<protein>
    <recommendedName>
        <fullName evidence="4">Pentatricopeptide repeat-containing protein-mitochondrial domain-containing protein</fullName>
    </recommendedName>
</protein>
<dbReference type="EMBL" id="JADCUA010000017">
    <property type="protein sequence ID" value="KAH9833720.1"/>
    <property type="molecule type" value="Genomic_DNA"/>
</dbReference>
<feature type="domain" description="Pentatricopeptide repeat-containing protein-mitochondrial" evidence="4">
    <location>
        <begin position="526"/>
        <end position="647"/>
    </location>
</feature>
<feature type="compositionally biased region" description="Acidic residues" evidence="3">
    <location>
        <begin position="1012"/>
        <end position="1024"/>
    </location>
</feature>
<name>A0ABQ8KA08_9APHY</name>
<feature type="region of interest" description="Disordered" evidence="3">
    <location>
        <begin position="993"/>
        <end position="1038"/>
    </location>
</feature>
<keyword evidence="1" id="KW-0677">Repeat</keyword>
<feature type="repeat" description="PPR" evidence="2">
    <location>
        <begin position="661"/>
        <end position="696"/>
    </location>
</feature>